<dbReference type="InterPro" id="IPR050356">
    <property type="entry name" value="SulA_CellDiv_inhibitor"/>
</dbReference>
<evidence type="ECO:0000256" key="1">
    <source>
        <dbReference type="ARBA" id="ARBA00022763"/>
    </source>
</evidence>
<dbReference type="Gene3D" id="3.40.1170.60">
    <property type="match status" value="1"/>
</dbReference>
<dbReference type="Proteomes" id="UP001316184">
    <property type="component" value="Chromosome"/>
</dbReference>
<dbReference type="PROSITE" id="PS50173">
    <property type="entry name" value="UMUC"/>
    <property type="match status" value="1"/>
</dbReference>
<keyword evidence="4" id="KW-1185">Reference proteome</keyword>
<organism evidence="3 4">
    <name type="scientific">Aeromicrobium wangtongii</name>
    <dbReference type="NCBI Taxonomy" id="2969247"/>
    <lineage>
        <taxon>Bacteria</taxon>
        <taxon>Bacillati</taxon>
        <taxon>Actinomycetota</taxon>
        <taxon>Actinomycetes</taxon>
        <taxon>Propionibacteriales</taxon>
        <taxon>Nocardioidaceae</taxon>
        <taxon>Aeromicrobium</taxon>
    </lineage>
</organism>
<dbReference type="PANTHER" id="PTHR35369:SF2">
    <property type="entry name" value="BLR3025 PROTEIN"/>
    <property type="match status" value="1"/>
</dbReference>
<dbReference type="InterPro" id="IPR043502">
    <property type="entry name" value="DNA/RNA_pol_sf"/>
</dbReference>
<reference evidence="3 4" key="1">
    <citation type="submission" date="2022-08" db="EMBL/GenBank/DDBJ databases">
        <title>novel species in genus Aeromicrobium.</title>
        <authorList>
            <person name="Ye L."/>
        </authorList>
    </citation>
    <scope>NUCLEOTIDE SEQUENCE [LARGE SCALE GENOMIC DNA]</scope>
    <source>
        <strain evidence="4">zg-Y1379</strain>
    </source>
</reference>
<proteinExistence type="predicted"/>
<dbReference type="Pfam" id="PF00817">
    <property type="entry name" value="IMS"/>
    <property type="match status" value="1"/>
</dbReference>
<evidence type="ECO:0000313" key="3">
    <source>
        <dbReference type="EMBL" id="UUP12733.1"/>
    </source>
</evidence>
<feature type="domain" description="UmuC" evidence="2">
    <location>
        <begin position="24"/>
        <end position="92"/>
    </location>
</feature>
<keyword evidence="1" id="KW-0227">DNA damage</keyword>
<evidence type="ECO:0000259" key="2">
    <source>
        <dbReference type="PROSITE" id="PS50173"/>
    </source>
</evidence>
<name>A0ABY5M7U1_9ACTN</name>
<protein>
    <submittedName>
        <fullName evidence="3">DNA polymerase Y family protein</fullName>
    </submittedName>
</protein>
<dbReference type="CDD" id="cd03468">
    <property type="entry name" value="PolY_like"/>
    <property type="match status" value="1"/>
</dbReference>
<dbReference type="SUPFAM" id="SSF56672">
    <property type="entry name" value="DNA/RNA polymerases"/>
    <property type="match status" value="1"/>
</dbReference>
<accession>A0ABY5M7U1</accession>
<evidence type="ECO:0000313" key="4">
    <source>
        <dbReference type="Proteomes" id="UP001316184"/>
    </source>
</evidence>
<sequence length="502" mass="53623">MARTMVLWAPDWPIVAVDVPASVPAAVIDKGQVLACSQAARSEGVRRGMRRRDAQSRCPGLVLHDHHPDADARAFEAVLTAIEELSPGVAPLRPGLCAIAVPSRFYGGEAEAAAVIAERLVGLGVWDVRAGVADGLFAAEQAARRALAQDSLVVPAGGSGEFLHDLPIDALDDADLVGLLRRMGLRTLGDFASLPPSDVHTRFGTHGALLHRLARGQDPHPISRRQVPPEFDATLVLEPPLDLVDPIAFSLRTTAEAFVTDLAGHGLVCTTVLIEVDADGSLASSRRWMHPRWFGPTDLVDRLRWQLSVQGAIRAPVDAVRLIPEVTEPLGDHADSLFGGGPDERVERGVARVQSIVGHESVVSVTVQGGRGPGERHLLTPWGERPVASRPAALPWPGSLPAPAPATVYPSPQQAMVVGAEGQPIGVSGRGVVTGEPARFRVAADQGWQPVAAWAGPWPVDDQWWDEAAARRIARFQVVGVDGSAFLMIVEAGQWWTEARYD</sequence>
<dbReference type="PANTHER" id="PTHR35369">
    <property type="entry name" value="BLR3025 PROTEIN-RELATED"/>
    <property type="match status" value="1"/>
</dbReference>
<dbReference type="Gene3D" id="1.10.150.20">
    <property type="entry name" value="5' to 3' exonuclease, C-terminal subdomain"/>
    <property type="match status" value="1"/>
</dbReference>
<gene>
    <name evidence="3" type="ORF">NQV15_12825</name>
</gene>
<dbReference type="RefSeq" id="WP_232402145.1">
    <property type="nucleotide sequence ID" value="NZ_CP102173.1"/>
</dbReference>
<dbReference type="EMBL" id="CP102173">
    <property type="protein sequence ID" value="UUP12733.1"/>
    <property type="molecule type" value="Genomic_DNA"/>
</dbReference>
<dbReference type="InterPro" id="IPR001126">
    <property type="entry name" value="UmuC"/>
</dbReference>